<protein>
    <submittedName>
        <fullName evidence="2">Uncharacterized protein</fullName>
    </submittedName>
</protein>
<comment type="caution">
    <text evidence="2">The sequence shown here is derived from an EMBL/GenBank/DDBJ whole genome shotgun (WGS) entry which is preliminary data.</text>
</comment>
<dbReference type="EMBL" id="JANPWB010000001">
    <property type="protein sequence ID" value="KAJ1217611.1"/>
    <property type="molecule type" value="Genomic_DNA"/>
</dbReference>
<evidence type="ECO:0000313" key="3">
    <source>
        <dbReference type="Proteomes" id="UP001066276"/>
    </source>
</evidence>
<feature type="region of interest" description="Disordered" evidence="1">
    <location>
        <begin position="1"/>
        <end position="20"/>
    </location>
</feature>
<proteinExistence type="predicted"/>
<feature type="compositionally biased region" description="Basic and acidic residues" evidence="1">
    <location>
        <begin position="174"/>
        <end position="210"/>
    </location>
</feature>
<feature type="region of interest" description="Disordered" evidence="1">
    <location>
        <begin position="28"/>
        <end position="141"/>
    </location>
</feature>
<dbReference type="AlphaFoldDB" id="A0AAV7WXK8"/>
<feature type="region of interest" description="Disordered" evidence="1">
    <location>
        <begin position="160"/>
        <end position="210"/>
    </location>
</feature>
<reference evidence="2" key="1">
    <citation type="journal article" date="2022" name="bioRxiv">
        <title>Sequencing and chromosome-scale assembly of the giantPleurodeles waltlgenome.</title>
        <authorList>
            <person name="Brown T."/>
            <person name="Elewa A."/>
            <person name="Iarovenko S."/>
            <person name="Subramanian E."/>
            <person name="Araus A.J."/>
            <person name="Petzold A."/>
            <person name="Susuki M."/>
            <person name="Suzuki K.-i.T."/>
            <person name="Hayashi T."/>
            <person name="Toyoda A."/>
            <person name="Oliveira C."/>
            <person name="Osipova E."/>
            <person name="Leigh N.D."/>
            <person name="Simon A."/>
            <person name="Yun M.H."/>
        </authorList>
    </citation>
    <scope>NUCLEOTIDE SEQUENCE</scope>
    <source>
        <strain evidence="2">20211129_DDA</strain>
        <tissue evidence="2">Liver</tissue>
    </source>
</reference>
<feature type="compositionally biased region" description="Basic and acidic residues" evidence="1">
    <location>
        <begin position="68"/>
        <end position="80"/>
    </location>
</feature>
<gene>
    <name evidence="2" type="ORF">NDU88_005204</name>
</gene>
<accession>A0AAV7WXK8</accession>
<organism evidence="2 3">
    <name type="scientific">Pleurodeles waltl</name>
    <name type="common">Iberian ribbed newt</name>
    <dbReference type="NCBI Taxonomy" id="8319"/>
    <lineage>
        <taxon>Eukaryota</taxon>
        <taxon>Metazoa</taxon>
        <taxon>Chordata</taxon>
        <taxon>Craniata</taxon>
        <taxon>Vertebrata</taxon>
        <taxon>Euteleostomi</taxon>
        <taxon>Amphibia</taxon>
        <taxon>Batrachia</taxon>
        <taxon>Caudata</taxon>
        <taxon>Salamandroidea</taxon>
        <taxon>Salamandridae</taxon>
        <taxon>Pleurodelinae</taxon>
        <taxon>Pleurodeles</taxon>
    </lineage>
</organism>
<feature type="compositionally biased region" description="Basic and acidic residues" evidence="1">
    <location>
        <begin position="45"/>
        <end position="59"/>
    </location>
</feature>
<evidence type="ECO:0000256" key="1">
    <source>
        <dbReference type="SAM" id="MobiDB-lite"/>
    </source>
</evidence>
<dbReference type="Proteomes" id="UP001066276">
    <property type="component" value="Chromosome 1_1"/>
</dbReference>
<feature type="compositionally biased region" description="Polar residues" evidence="1">
    <location>
        <begin position="1"/>
        <end position="10"/>
    </location>
</feature>
<sequence length="210" mass="23612">MGRFSANTDTDSSDWRCSRVSEECVYRSHDSMGADPDGMNPDFRVPVKEKLDDGLRGEKEEETEDATDANRRAEEPKDTGEQNGEGAAGNPDVPRMKTGPVKKNNREETRIHRHAPGGTWLNKGASSGMGQKRVEEPRAVPSLQCLSGMNKGVTLVHIKEHAEIEEGREDADMEREGERRDGEESEEADRGKEKKWEKWRSPPRPRRDVA</sequence>
<keyword evidence="3" id="KW-1185">Reference proteome</keyword>
<name>A0AAV7WXK8_PLEWA</name>
<evidence type="ECO:0000313" key="2">
    <source>
        <dbReference type="EMBL" id="KAJ1217611.1"/>
    </source>
</evidence>